<evidence type="ECO:0000256" key="1">
    <source>
        <dbReference type="SAM" id="MobiDB-lite"/>
    </source>
</evidence>
<dbReference type="Proteomes" id="UP000598971">
    <property type="component" value="Unassembled WGS sequence"/>
</dbReference>
<proteinExistence type="predicted"/>
<feature type="region of interest" description="Disordered" evidence="1">
    <location>
        <begin position="51"/>
        <end position="74"/>
    </location>
</feature>
<reference evidence="2" key="1">
    <citation type="submission" date="2019-10" db="EMBL/GenBank/DDBJ databases">
        <title>Draft genome sequence of Panacibacter sp. KCS-6.</title>
        <authorList>
            <person name="Yim K.J."/>
        </authorList>
    </citation>
    <scope>NUCLEOTIDE SEQUENCE</scope>
    <source>
        <strain evidence="2">KCS-6</strain>
    </source>
</reference>
<dbReference type="RefSeq" id="WP_171609329.1">
    <property type="nucleotide sequence ID" value="NZ_WHPF01000014.1"/>
</dbReference>
<name>A0A8J8JYK1_9BACT</name>
<accession>A0A8J8JYK1</accession>
<dbReference type="EMBL" id="WHPF01000014">
    <property type="protein sequence ID" value="NNV57381.1"/>
    <property type="molecule type" value="Genomic_DNA"/>
</dbReference>
<gene>
    <name evidence="2" type="ORF">GD597_18055</name>
</gene>
<keyword evidence="3" id="KW-1185">Reference proteome</keyword>
<protein>
    <submittedName>
        <fullName evidence="2">Uncharacterized protein</fullName>
    </submittedName>
</protein>
<comment type="caution">
    <text evidence="2">The sequence shown here is derived from an EMBL/GenBank/DDBJ whole genome shotgun (WGS) entry which is preliminary data.</text>
</comment>
<sequence length="74" mass="8121">MVQFNNNLVAAKYEAVFDKDKNITLPGKFSGKLSNITPEVAELLIQTGDNQIKLKAAPAPKPEPGKKEKEDPKN</sequence>
<organism evidence="2 3">
    <name type="scientific">Limnovirga soli</name>
    <dbReference type="NCBI Taxonomy" id="2656915"/>
    <lineage>
        <taxon>Bacteria</taxon>
        <taxon>Pseudomonadati</taxon>
        <taxon>Bacteroidota</taxon>
        <taxon>Chitinophagia</taxon>
        <taxon>Chitinophagales</taxon>
        <taxon>Chitinophagaceae</taxon>
        <taxon>Limnovirga</taxon>
    </lineage>
</organism>
<evidence type="ECO:0000313" key="2">
    <source>
        <dbReference type="EMBL" id="NNV57381.1"/>
    </source>
</evidence>
<evidence type="ECO:0000313" key="3">
    <source>
        <dbReference type="Proteomes" id="UP000598971"/>
    </source>
</evidence>
<feature type="compositionally biased region" description="Basic and acidic residues" evidence="1">
    <location>
        <begin position="63"/>
        <end position="74"/>
    </location>
</feature>
<dbReference type="AlphaFoldDB" id="A0A8J8JYK1"/>